<dbReference type="EMBL" id="JAPDDR010000007">
    <property type="protein sequence ID" value="MCW1914913.1"/>
    <property type="molecule type" value="Genomic_DNA"/>
</dbReference>
<evidence type="ECO:0008006" key="3">
    <source>
        <dbReference type="Google" id="ProtNLM"/>
    </source>
</evidence>
<name>A0ABT3G520_9BACT</name>
<evidence type="ECO:0000313" key="2">
    <source>
        <dbReference type="Proteomes" id="UP001165653"/>
    </source>
</evidence>
<dbReference type="RefSeq" id="WP_264514450.1">
    <property type="nucleotide sequence ID" value="NZ_JAPDDR010000007.1"/>
</dbReference>
<comment type="caution">
    <text evidence="1">The sequence shown here is derived from an EMBL/GenBank/DDBJ whole genome shotgun (WGS) entry which is preliminary data.</text>
</comment>
<proteinExistence type="predicted"/>
<sequence length="151" mass="16639">MKAILPVAALSAGIFASCAPSTPEGRIAAQPGMFAGLPARHKEMVRQGRIDKGMSTDAVYLAWGRASREYDGYEGNARTLRWDYNGSTPVYSTNGYFGAFGWGYGRFGPNYGYGPYHYYGAGFGPEVTYVPYRRASVLFRDGSVSSWERTR</sequence>
<gene>
    <name evidence="1" type="ORF">OJ996_15095</name>
</gene>
<organism evidence="1 2">
    <name type="scientific">Luteolibacter rhizosphaerae</name>
    <dbReference type="NCBI Taxonomy" id="2989719"/>
    <lineage>
        <taxon>Bacteria</taxon>
        <taxon>Pseudomonadati</taxon>
        <taxon>Verrucomicrobiota</taxon>
        <taxon>Verrucomicrobiia</taxon>
        <taxon>Verrucomicrobiales</taxon>
        <taxon>Verrucomicrobiaceae</taxon>
        <taxon>Luteolibacter</taxon>
    </lineage>
</organism>
<reference evidence="1" key="1">
    <citation type="submission" date="2022-10" db="EMBL/GenBank/DDBJ databases">
        <title>Luteolibacter sp. GHJ8, whole genome shotgun sequencing project.</title>
        <authorList>
            <person name="Zhao G."/>
            <person name="Shen L."/>
        </authorList>
    </citation>
    <scope>NUCLEOTIDE SEQUENCE</scope>
    <source>
        <strain evidence="1">GHJ8</strain>
    </source>
</reference>
<dbReference type="Proteomes" id="UP001165653">
    <property type="component" value="Unassembled WGS sequence"/>
</dbReference>
<protein>
    <recommendedName>
        <fullName evidence="3">Lipoprotein</fullName>
    </recommendedName>
</protein>
<dbReference type="PROSITE" id="PS51257">
    <property type="entry name" value="PROKAR_LIPOPROTEIN"/>
    <property type="match status" value="1"/>
</dbReference>
<keyword evidence="2" id="KW-1185">Reference proteome</keyword>
<evidence type="ECO:0000313" key="1">
    <source>
        <dbReference type="EMBL" id="MCW1914913.1"/>
    </source>
</evidence>
<accession>A0ABT3G520</accession>